<evidence type="ECO:0000313" key="3">
    <source>
        <dbReference type="Proteomes" id="UP000800039"/>
    </source>
</evidence>
<dbReference type="PANTHER" id="PTHR33112">
    <property type="entry name" value="DOMAIN PROTEIN, PUTATIVE-RELATED"/>
    <property type="match status" value="1"/>
</dbReference>
<evidence type="ECO:0000259" key="1">
    <source>
        <dbReference type="Pfam" id="PF06985"/>
    </source>
</evidence>
<organism evidence="2 3">
    <name type="scientific">Cucurbitaria berberidis CBS 394.84</name>
    <dbReference type="NCBI Taxonomy" id="1168544"/>
    <lineage>
        <taxon>Eukaryota</taxon>
        <taxon>Fungi</taxon>
        <taxon>Dikarya</taxon>
        <taxon>Ascomycota</taxon>
        <taxon>Pezizomycotina</taxon>
        <taxon>Dothideomycetes</taxon>
        <taxon>Pleosporomycetidae</taxon>
        <taxon>Pleosporales</taxon>
        <taxon>Pleosporineae</taxon>
        <taxon>Cucurbitariaceae</taxon>
        <taxon>Cucurbitaria</taxon>
    </lineage>
</organism>
<protein>
    <submittedName>
        <fullName evidence="2">HET-domain-containing protein</fullName>
    </submittedName>
</protein>
<dbReference type="PANTHER" id="PTHR33112:SF10">
    <property type="entry name" value="TOL"/>
    <property type="match status" value="1"/>
</dbReference>
<comment type="caution">
    <text evidence="2">The sequence shown here is derived from an EMBL/GenBank/DDBJ whole genome shotgun (WGS) entry which is preliminary data.</text>
</comment>
<name>A0A9P4GPX1_9PLEO</name>
<evidence type="ECO:0000313" key="2">
    <source>
        <dbReference type="EMBL" id="KAF1850518.1"/>
    </source>
</evidence>
<dbReference type="Proteomes" id="UP000800039">
    <property type="component" value="Unassembled WGS sequence"/>
</dbReference>
<dbReference type="GeneID" id="63849679"/>
<dbReference type="EMBL" id="ML976614">
    <property type="protein sequence ID" value="KAF1850518.1"/>
    <property type="molecule type" value="Genomic_DNA"/>
</dbReference>
<dbReference type="RefSeq" id="XP_040793081.1">
    <property type="nucleotide sequence ID" value="XM_040932428.1"/>
</dbReference>
<dbReference type="AlphaFoldDB" id="A0A9P4GPX1"/>
<proteinExistence type="predicted"/>
<gene>
    <name evidence="2" type="ORF">K460DRAFT_361293</name>
</gene>
<accession>A0A9P4GPX1</accession>
<dbReference type="OrthoDB" id="3486565at2759"/>
<dbReference type="InterPro" id="IPR010730">
    <property type="entry name" value="HET"/>
</dbReference>
<dbReference type="Pfam" id="PF06985">
    <property type="entry name" value="HET"/>
    <property type="match status" value="1"/>
</dbReference>
<keyword evidence="3" id="KW-1185">Reference proteome</keyword>
<sequence>MFCRSCTASIQAAFDSLNRARSGNQDCQSETIFHESQPSDLYGEGCWICQQMRTLSLEHEIDYQISNSTEHRSRLTVGSEFRNNVQKVRKSRVELYMFSQENYLILTMMVTEDPQLELHGPLLLDFNLSQASNYAAVSGTALKPYFTSRTTSAMANSRLWGQWIHTCSESHRRCRDLDQRLRPFLPDRLIEIFTQDNGASFTWKLVFRADFGNVRYLTLSHCWGSSTHTSLTSRNISAYSKLSTYSRLPKSFQHAFHITFSLGFQFIWIDSLCIVQDDLKDWKSQASMMGSVYKHASCNIAATWAADGNDGCFAKRESRILPLDLGYGQSTEYQVDMPNLYYDDLMAAPLNTRGWVTQERFLARKQLSFAKSQIYWECRELVASEQYPAGIPQSLMDSSGPNQAAPLTGKPTLDVTTDLERRVAWAALVDFYSNCHFSRVSDKMIALAGLAEEMRNITADIYLAGLWKRDLQSQLCWSTDFDMRRRENRSTVPTYLAPTWSWANVDGPVISDHRYSHTNTQYASLAEVLDASVSSEHISGLHSFVSSRLVLRGIAGWARVMRTDIYSDDFYDDEWIIQSTGFDDSSEALLTAGIHVGIHWDKNMSGSEIDPGRWPVFLEERNSNFLFMFVYINIESSDIVGLLLRRLPETADEVTYVRMGIFSDWLDGSLSSSLLSRLGFPSGESIVEDIDLDNASLAGLVHTINVI</sequence>
<reference evidence="2" key="1">
    <citation type="submission" date="2020-01" db="EMBL/GenBank/DDBJ databases">
        <authorList>
            <consortium name="DOE Joint Genome Institute"/>
            <person name="Haridas S."/>
            <person name="Albert R."/>
            <person name="Binder M."/>
            <person name="Bloem J."/>
            <person name="Labutti K."/>
            <person name="Salamov A."/>
            <person name="Andreopoulos B."/>
            <person name="Baker S.E."/>
            <person name="Barry K."/>
            <person name="Bills G."/>
            <person name="Bluhm B.H."/>
            <person name="Cannon C."/>
            <person name="Castanera R."/>
            <person name="Culley D.E."/>
            <person name="Daum C."/>
            <person name="Ezra D."/>
            <person name="Gonzalez J.B."/>
            <person name="Henrissat B."/>
            <person name="Kuo A."/>
            <person name="Liang C."/>
            <person name="Lipzen A."/>
            <person name="Lutzoni F."/>
            <person name="Magnuson J."/>
            <person name="Mondo S."/>
            <person name="Nolan M."/>
            <person name="Ohm R."/>
            <person name="Pangilinan J."/>
            <person name="Park H.-J."/>
            <person name="Ramirez L."/>
            <person name="Alfaro M."/>
            <person name="Sun H."/>
            <person name="Tritt A."/>
            <person name="Yoshinaga Y."/>
            <person name="Zwiers L.-H."/>
            <person name="Turgeon B.G."/>
            <person name="Goodwin S.B."/>
            <person name="Spatafora J.W."/>
            <person name="Crous P.W."/>
            <person name="Grigoriev I.V."/>
        </authorList>
    </citation>
    <scope>NUCLEOTIDE SEQUENCE</scope>
    <source>
        <strain evidence="2">CBS 394.84</strain>
    </source>
</reference>
<feature type="domain" description="Heterokaryon incompatibility" evidence="1">
    <location>
        <begin position="216"/>
        <end position="359"/>
    </location>
</feature>